<reference evidence="1" key="1">
    <citation type="submission" date="2019-10" db="EMBL/GenBank/DDBJ databases">
        <title>Tracking microevolution events of conjugative virulence plasmid p15WZ-82_Vir during transmission.</title>
        <authorList>
            <person name="Yang X."/>
        </authorList>
    </citation>
    <scope>NUCLEOTIDE SEQUENCE</scope>
    <source>
        <strain evidence="1">GH44TC</strain>
        <plasmid evidence="1">pGH44TC_fusion</plasmid>
        <plasmid evidence="2">pGH44TC_vir</plasmid>
    </source>
</reference>
<keyword evidence="1" id="KW-0614">Plasmid</keyword>
<dbReference type="RefSeq" id="WP_004223216.1">
    <property type="nucleotide sequence ID" value="NZ_BIJA01000004.1"/>
</dbReference>
<protein>
    <submittedName>
        <fullName evidence="1">Uncharacterized protein</fullName>
    </submittedName>
</protein>
<dbReference type="AlphaFoldDB" id="A0A6M6A1Y9"/>
<dbReference type="EMBL" id="MN543575">
    <property type="protein sequence ID" value="QJX12108.1"/>
    <property type="molecule type" value="Genomic_DNA"/>
</dbReference>
<dbReference type="EMBL" id="MN543576">
    <property type="protein sequence ID" value="QJX12172.1"/>
    <property type="molecule type" value="Genomic_DNA"/>
</dbReference>
<name>A0A6M6A1Y9_KLEPN</name>
<geneLocation type="plasmid" evidence="2">
    <name>pGH44TC_vir</name>
</geneLocation>
<proteinExistence type="predicted"/>
<evidence type="ECO:0000313" key="1">
    <source>
        <dbReference type="EMBL" id="QJX12108.1"/>
    </source>
</evidence>
<organism evidence="1">
    <name type="scientific">Klebsiella pneumoniae</name>
    <dbReference type="NCBI Taxonomy" id="573"/>
    <lineage>
        <taxon>Bacteria</taxon>
        <taxon>Pseudomonadati</taxon>
        <taxon>Pseudomonadota</taxon>
        <taxon>Gammaproteobacteria</taxon>
        <taxon>Enterobacterales</taxon>
        <taxon>Enterobacteriaceae</taxon>
        <taxon>Klebsiella/Raoultella group</taxon>
        <taxon>Klebsiella</taxon>
        <taxon>Klebsiella pneumoniae complex</taxon>
    </lineage>
</organism>
<evidence type="ECO:0000313" key="2">
    <source>
        <dbReference type="EMBL" id="QJX12172.1"/>
    </source>
</evidence>
<sequence>MKVGQRQKLFLKAIAQQGNSDFVFSGGVTDQRVREGLEKKGLLKVVRQSPGYYPIYELTEAGKVYCKLHGWEAE</sequence>
<accession>A0A6M6A1Y9</accession>
<geneLocation type="plasmid" evidence="1">
    <name>pGH44TC_fusion</name>
</geneLocation>